<sequence>MDTQLTPGVYRARQFIRKFHSTYREIDAAADAGVIERLRHGWYATPGADPAVVAAVRTGGVASCVTALIRHGLWIAPGYDDEIHVRKSKHGELDGIRHCHMFGPVPATPDAVDAIPVALACAARCMTPEHWIAAVDSALNQGKVTMAELDDVWGITPAWVRNMLDRCDGRAQAGTESIVRVRLRALNFHVQVQPYIADVGRVDLLVGRLIIECDSTQHHGSPTLRRNDYRRDRKALIGRWPVIRVDYHDVLHNWPAILADIRAITGTDLHRRRRQTS</sequence>
<dbReference type="RefSeq" id="WP_170196616.1">
    <property type="nucleotide sequence ID" value="NZ_JABBNB010000030.1"/>
</dbReference>
<proteinExistence type="predicted"/>
<protein>
    <recommendedName>
        <fullName evidence="3">Very-short-patch-repair endonuclease</fullName>
    </recommendedName>
</protein>
<accession>A0A848L0Y4</accession>
<dbReference type="EMBL" id="JABBNB010000030">
    <property type="protein sequence ID" value="NMO04117.1"/>
    <property type="molecule type" value="Genomic_DNA"/>
</dbReference>
<reference evidence="1 2" key="1">
    <citation type="submission" date="2020-04" db="EMBL/GenBank/DDBJ databases">
        <title>Gordonia sp. nov. TBRC 11910.</title>
        <authorList>
            <person name="Suriyachadkun C."/>
        </authorList>
    </citation>
    <scope>NUCLEOTIDE SEQUENCE [LARGE SCALE GENOMIC DNA]</scope>
    <source>
        <strain evidence="1 2">TBRC 11910</strain>
    </source>
</reference>
<comment type="caution">
    <text evidence="1">The sequence shown here is derived from an EMBL/GenBank/DDBJ whole genome shotgun (WGS) entry which is preliminary data.</text>
</comment>
<evidence type="ECO:0000313" key="1">
    <source>
        <dbReference type="EMBL" id="NMO04117.1"/>
    </source>
</evidence>
<name>A0A848L0Y4_9ACTN</name>
<keyword evidence="2" id="KW-1185">Reference proteome</keyword>
<organism evidence="1 2">
    <name type="scientific">Gordonia asplenii</name>
    <dbReference type="NCBI Taxonomy" id="2725283"/>
    <lineage>
        <taxon>Bacteria</taxon>
        <taxon>Bacillati</taxon>
        <taxon>Actinomycetota</taxon>
        <taxon>Actinomycetes</taxon>
        <taxon>Mycobacteriales</taxon>
        <taxon>Gordoniaceae</taxon>
        <taxon>Gordonia</taxon>
    </lineage>
</organism>
<dbReference type="Gene3D" id="3.40.960.10">
    <property type="entry name" value="VSR Endonuclease"/>
    <property type="match status" value="1"/>
</dbReference>
<dbReference type="AlphaFoldDB" id="A0A848L0Y4"/>
<evidence type="ECO:0000313" key="2">
    <source>
        <dbReference type="Proteomes" id="UP000550729"/>
    </source>
</evidence>
<evidence type="ECO:0008006" key="3">
    <source>
        <dbReference type="Google" id="ProtNLM"/>
    </source>
</evidence>
<dbReference type="Proteomes" id="UP000550729">
    <property type="component" value="Unassembled WGS sequence"/>
</dbReference>
<gene>
    <name evidence="1" type="ORF">HH308_23145</name>
</gene>